<evidence type="ECO:0000256" key="3">
    <source>
        <dbReference type="ARBA" id="ARBA00023125"/>
    </source>
</evidence>
<dbReference type="GO" id="GO:0005524">
    <property type="term" value="F:ATP binding"/>
    <property type="evidence" value="ECO:0007669"/>
    <property type="project" value="InterPro"/>
</dbReference>
<accession>A0A2S8NV48</accession>
<dbReference type="SMART" id="SM00278">
    <property type="entry name" value="HhH1"/>
    <property type="match status" value="2"/>
</dbReference>
<evidence type="ECO:0000313" key="9">
    <source>
        <dbReference type="Proteomes" id="UP000238672"/>
    </source>
</evidence>
<comment type="similarity">
    <text evidence="6">Belongs to the RuvA family.</text>
</comment>
<dbReference type="GO" id="GO:0048476">
    <property type="term" value="C:Holliday junction resolvase complex"/>
    <property type="evidence" value="ECO:0007669"/>
    <property type="project" value="UniProtKB-UniRule"/>
</dbReference>
<feature type="domain" description="Helix-hairpin-helix DNA-binding motif class 1" evidence="7">
    <location>
        <begin position="105"/>
        <end position="124"/>
    </location>
</feature>
<dbReference type="EMBL" id="PUUG01000008">
    <property type="protein sequence ID" value="PQP79874.1"/>
    <property type="molecule type" value="Genomic_DNA"/>
</dbReference>
<protein>
    <recommendedName>
        <fullName evidence="6">Holliday junction branch migration complex subunit RuvA</fullName>
    </recommendedName>
</protein>
<dbReference type="GO" id="GO:0005737">
    <property type="term" value="C:cytoplasm"/>
    <property type="evidence" value="ECO:0007669"/>
    <property type="project" value="UniProtKB-SubCell"/>
</dbReference>
<keyword evidence="9" id="KW-1185">Reference proteome</keyword>
<dbReference type="GO" id="GO:0009379">
    <property type="term" value="C:Holliday junction helicase complex"/>
    <property type="evidence" value="ECO:0007669"/>
    <property type="project" value="InterPro"/>
</dbReference>
<dbReference type="SUPFAM" id="SSF50249">
    <property type="entry name" value="Nucleic acid-binding proteins"/>
    <property type="match status" value="1"/>
</dbReference>
<comment type="subcellular location">
    <subcellularLocation>
        <location evidence="6">Cytoplasm</location>
    </subcellularLocation>
</comment>
<comment type="caution">
    <text evidence="6">Lacks conserved residue(s) required for the propagation of feature annotation.</text>
</comment>
<evidence type="ECO:0000256" key="5">
    <source>
        <dbReference type="ARBA" id="ARBA00023204"/>
    </source>
</evidence>
<comment type="subunit">
    <text evidence="6">Homotetramer. Forms an RuvA(8)-RuvB(12)-Holliday junction (HJ) complex. HJ DNA is sandwiched between 2 RuvA tetramers; dsDNA enters through RuvA and exits via RuvB. An RuvB hexamer assembles on each DNA strand where it exits the tetramer. Each RuvB hexamer is contacted by two RuvA subunits (via domain III) on 2 adjacent RuvB subunits; this complex drives branch migration. In the full resolvosome a probable DNA-RuvA(4)-RuvB(12)-RuvC(2) complex forms which resolves the HJ.</text>
</comment>
<feature type="region of interest" description="Domain III" evidence="6">
    <location>
        <begin position="144"/>
        <end position="186"/>
    </location>
</feature>
<dbReference type="InterPro" id="IPR000085">
    <property type="entry name" value="RuvA"/>
</dbReference>
<dbReference type="InterPro" id="IPR011114">
    <property type="entry name" value="RuvA_C"/>
</dbReference>
<comment type="function">
    <text evidence="6">The RuvA-RuvB-RuvC complex processes Holliday junction (HJ) DNA during genetic recombination and DNA repair, while the RuvA-RuvB complex plays an important role in the rescue of blocked DNA replication forks via replication fork reversal (RFR). RuvA specifically binds to HJ cruciform DNA, conferring on it an open structure. The RuvB hexamer acts as an ATP-dependent pump, pulling dsDNA into and through the RuvAB complex. HJ branch migration allows RuvC to scan DNA until it finds its consensus sequence, where it cleaves and resolves the cruciform DNA.</text>
</comment>
<dbReference type="Proteomes" id="UP000238672">
    <property type="component" value="Unassembled WGS sequence"/>
</dbReference>
<keyword evidence="3 6" id="KW-0238">DNA-binding</keyword>
<dbReference type="Pfam" id="PF14520">
    <property type="entry name" value="HHH_5"/>
    <property type="match status" value="1"/>
</dbReference>
<dbReference type="InterPro" id="IPR012340">
    <property type="entry name" value="NA-bd_OB-fold"/>
</dbReference>
<keyword evidence="2 6" id="KW-0227">DNA damage</keyword>
<proteinExistence type="inferred from homology"/>
<evidence type="ECO:0000256" key="2">
    <source>
        <dbReference type="ARBA" id="ARBA00022763"/>
    </source>
</evidence>
<keyword evidence="1 6" id="KW-0963">Cytoplasm</keyword>
<evidence type="ECO:0000259" key="7">
    <source>
        <dbReference type="SMART" id="SM00278"/>
    </source>
</evidence>
<dbReference type="Gene3D" id="1.10.150.20">
    <property type="entry name" value="5' to 3' exonuclease, C-terminal subdomain"/>
    <property type="match status" value="1"/>
</dbReference>
<dbReference type="SUPFAM" id="SSF46929">
    <property type="entry name" value="DNA helicase RuvA subunit, C-terminal domain"/>
    <property type="match status" value="1"/>
</dbReference>
<dbReference type="InterPro" id="IPR036267">
    <property type="entry name" value="RuvA_C_sf"/>
</dbReference>
<organism evidence="8 9">
    <name type="scientific">Candidatus Phytoplasma phoenicium</name>
    <dbReference type="NCBI Taxonomy" id="198422"/>
    <lineage>
        <taxon>Bacteria</taxon>
        <taxon>Bacillati</taxon>
        <taxon>Mycoplasmatota</taxon>
        <taxon>Mollicutes</taxon>
        <taxon>Acholeplasmatales</taxon>
        <taxon>Acholeplasmataceae</taxon>
        <taxon>Candidatus Phytoplasma</taxon>
        <taxon>16SrIX (Pigeon pea witches'-broom group)</taxon>
    </lineage>
</organism>
<dbReference type="AlphaFoldDB" id="A0A2S8NV48"/>
<dbReference type="GO" id="GO:0009378">
    <property type="term" value="F:four-way junction helicase activity"/>
    <property type="evidence" value="ECO:0007669"/>
    <property type="project" value="InterPro"/>
</dbReference>
<comment type="caution">
    <text evidence="8">The sequence shown here is derived from an EMBL/GenBank/DDBJ whole genome shotgun (WGS) entry which is preliminary data.</text>
</comment>
<name>A0A2S8NV48_9MOLU</name>
<evidence type="ECO:0000313" key="8">
    <source>
        <dbReference type="EMBL" id="PQP79874.1"/>
    </source>
</evidence>
<dbReference type="InterPro" id="IPR003583">
    <property type="entry name" value="Hlx-hairpin-Hlx_DNA-bd_motif"/>
</dbReference>
<dbReference type="SUPFAM" id="SSF47781">
    <property type="entry name" value="RuvA domain 2-like"/>
    <property type="match status" value="1"/>
</dbReference>
<dbReference type="InterPro" id="IPR010994">
    <property type="entry name" value="RuvA_2-like"/>
</dbReference>
<evidence type="ECO:0000256" key="4">
    <source>
        <dbReference type="ARBA" id="ARBA00023172"/>
    </source>
</evidence>
<dbReference type="Pfam" id="PF01330">
    <property type="entry name" value="RuvA_N"/>
    <property type="match status" value="1"/>
</dbReference>
<dbReference type="GO" id="GO:0006310">
    <property type="term" value="P:DNA recombination"/>
    <property type="evidence" value="ECO:0007669"/>
    <property type="project" value="UniProtKB-UniRule"/>
</dbReference>
<keyword evidence="4 6" id="KW-0233">DNA recombination</keyword>
<dbReference type="Gene3D" id="2.40.50.140">
    <property type="entry name" value="Nucleic acid-binding proteins"/>
    <property type="match status" value="1"/>
</dbReference>
<sequence length="186" mass="21518">MFYYIKGIVAEIQDNLIIIENNGIGYKIYFYNPSILSLEQKIKIFTYFDVKEEQHNLYGFLKKEMLNFFQKLITIPGIGPKSAIVISNSEFFTETQKAIQQNDIDYLIKFPGIGKKTAQQIIFHLQQKLSIHTNNNIVLNQKQKDIQKALRNLGFSSKQIQTVLPKLDSTSNIEIMLKEALKLLVK</sequence>
<reference evidence="8 9" key="1">
    <citation type="submission" date="2018-02" db="EMBL/GenBank/DDBJ databases">
        <title>Metagenomics reveals mixed infection of spiroplasma and phytoplasma in chicory.</title>
        <authorList>
            <person name="Polano C."/>
            <person name="Moruzzi S."/>
            <person name="Ermacora P."/>
            <person name="Ferrini F."/>
            <person name="Martini M."/>
            <person name="Firrao G."/>
        </authorList>
    </citation>
    <scope>NUCLEOTIDE SEQUENCE [LARGE SCALE GENOMIC DNA]</scope>
    <source>
        <strain evidence="8 9">ChiP</strain>
    </source>
</reference>
<dbReference type="GO" id="GO:0006281">
    <property type="term" value="P:DNA repair"/>
    <property type="evidence" value="ECO:0007669"/>
    <property type="project" value="UniProtKB-UniRule"/>
</dbReference>
<gene>
    <name evidence="6 8" type="primary">ruvA</name>
    <name evidence="8" type="ORF">C6B37_00635</name>
</gene>
<dbReference type="Pfam" id="PF07499">
    <property type="entry name" value="RuvA_C"/>
    <property type="match status" value="1"/>
</dbReference>
<evidence type="ECO:0000256" key="6">
    <source>
        <dbReference type="HAMAP-Rule" id="MF_00031"/>
    </source>
</evidence>
<comment type="domain">
    <text evidence="6">Has three domains with a flexible linker between the domains II and III and assumes an 'L' shape. Domain III is highly mobile and contacts RuvB.</text>
</comment>
<feature type="domain" description="Helix-hairpin-helix DNA-binding motif class 1" evidence="7">
    <location>
        <begin position="70"/>
        <end position="89"/>
    </location>
</feature>
<evidence type="ECO:0000256" key="1">
    <source>
        <dbReference type="ARBA" id="ARBA00022490"/>
    </source>
</evidence>
<dbReference type="InterPro" id="IPR013849">
    <property type="entry name" value="DNA_helicase_Holl-junc_RuvA_I"/>
</dbReference>
<dbReference type="NCBIfam" id="TIGR00084">
    <property type="entry name" value="ruvA"/>
    <property type="match status" value="1"/>
</dbReference>
<keyword evidence="5 6" id="KW-0234">DNA repair</keyword>
<dbReference type="HAMAP" id="MF_00031">
    <property type="entry name" value="DNA_HJ_migration_RuvA"/>
    <property type="match status" value="1"/>
</dbReference>
<dbReference type="GO" id="GO:0000400">
    <property type="term" value="F:four-way junction DNA binding"/>
    <property type="evidence" value="ECO:0007669"/>
    <property type="project" value="UniProtKB-UniRule"/>
</dbReference>